<evidence type="ECO:0000256" key="12">
    <source>
        <dbReference type="SAM" id="MobiDB-lite"/>
    </source>
</evidence>
<evidence type="ECO:0000256" key="2">
    <source>
        <dbReference type="ARBA" id="ARBA00022448"/>
    </source>
</evidence>
<dbReference type="InterPro" id="IPR040445">
    <property type="entry name" value="Kir_TM"/>
</dbReference>
<dbReference type="Proteomes" id="UP001465755">
    <property type="component" value="Unassembled WGS sequence"/>
</dbReference>
<evidence type="ECO:0000256" key="9">
    <source>
        <dbReference type="ARBA" id="ARBA00023136"/>
    </source>
</evidence>
<evidence type="ECO:0000259" key="15">
    <source>
        <dbReference type="Pfam" id="PF17655"/>
    </source>
</evidence>
<feature type="domain" description="Inward rectifier potassium channel C-terminal" evidence="15">
    <location>
        <begin position="277"/>
        <end position="433"/>
    </location>
</feature>
<dbReference type="GO" id="GO:1990573">
    <property type="term" value="P:potassium ion import across plasma membrane"/>
    <property type="evidence" value="ECO:0007669"/>
    <property type="project" value="TreeGrafter"/>
</dbReference>
<dbReference type="Pfam" id="PF01007">
    <property type="entry name" value="IRK"/>
    <property type="match status" value="1"/>
</dbReference>
<dbReference type="PANTHER" id="PTHR11767">
    <property type="entry name" value="INWARD RECTIFIER POTASSIUM CHANNEL"/>
    <property type="match status" value="1"/>
</dbReference>
<comment type="subcellular location">
    <subcellularLocation>
        <location evidence="1 11">Membrane</location>
        <topology evidence="1 11">Multi-pass membrane protein</topology>
    </subcellularLocation>
</comment>
<dbReference type="InterPro" id="IPR014756">
    <property type="entry name" value="Ig_E-set"/>
</dbReference>
<feature type="transmembrane region" description="Helical" evidence="13">
    <location>
        <begin position="240"/>
        <end position="263"/>
    </location>
</feature>
<comment type="caution">
    <text evidence="16">The sequence shown here is derived from an EMBL/GenBank/DDBJ whole genome shotgun (WGS) entry which is preliminary data.</text>
</comment>
<feature type="transmembrane region" description="Helical" evidence="13">
    <location>
        <begin position="167"/>
        <end position="194"/>
    </location>
</feature>
<feature type="compositionally biased region" description="Polar residues" evidence="12">
    <location>
        <begin position="50"/>
        <end position="60"/>
    </location>
</feature>
<dbReference type="GO" id="GO:0034765">
    <property type="term" value="P:regulation of monoatomic ion transmembrane transport"/>
    <property type="evidence" value="ECO:0007669"/>
    <property type="project" value="TreeGrafter"/>
</dbReference>
<organism evidence="16 17">
    <name type="scientific">Symbiochloris irregularis</name>
    <dbReference type="NCBI Taxonomy" id="706552"/>
    <lineage>
        <taxon>Eukaryota</taxon>
        <taxon>Viridiplantae</taxon>
        <taxon>Chlorophyta</taxon>
        <taxon>core chlorophytes</taxon>
        <taxon>Trebouxiophyceae</taxon>
        <taxon>Trebouxiales</taxon>
        <taxon>Trebouxiaceae</taxon>
        <taxon>Symbiochloris</taxon>
    </lineage>
</organism>
<dbReference type="GO" id="GO:0034702">
    <property type="term" value="C:monoatomic ion channel complex"/>
    <property type="evidence" value="ECO:0007669"/>
    <property type="project" value="UniProtKB-KW"/>
</dbReference>
<evidence type="ECO:0000256" key="6">
    <source>
        <dbReference type="ARBA" id="ARBA00022958"/>
    </source>
</evidence>
<evidence type="ECO:0000256" key="13">
    <source>
        <dbReference type="SAM" id="Phobius"/>
    </source>
</evidence>
<keyword evidence="3 11" id="KW-0633">Potassium transport</keyword>
<dbReference type="InterPro" id="IPR016449">
    <property type="entry name" value="K_chnl_inward-rec_Kir"/>
</dbReference>
<evidence type="ECO:0000259" key="14">
    <source>
        <dbReference type="Pfam" id="PF01007"/>
    </source>
</evidence>
<feature type="region of interest" description="Disordered" evidence="12">
    <location>
        <begin position="1"/>
        <end position="63"/>
    </location>
</feature>
<dbReference type="InterPro" id="IPR013518">
    <property type="entry name" value="K_chnl_inward-rec_Kir_cyto"/>
</dbReference>
<keyword evidence="17" id="KW-1185">Reference proteome</keyword>
<keyword evidence="4 11" id="KW-0812">Transmembrane</keyword>
<dbReference type="EMBL" id="JALJOQ010000030">
    <property type="protein sequence ID" value="KAK9807435.1"/>
    <property type="molecule type" value="Genomic_DNA"/>
</dbReference>
<keyword evidence="10 11" id="KW-0407">Ion channel</keyword>
<feature type="domain" description="Potassium channel inwardly rectifying transmembrane" evidence="14">
    <location>
        <begin position="137"/>
        <end position="268"/>
    </location>
</feature>
<name>A0AAW1PCD3_9CHLO</name>
<keyword evidence="7 13" id="KW-1133">Transmembrane helix</keyword>
<evidence type="ECO:0000256" key="11">
    <source>
        <dbReference type="RuleBase" id="RU003822"/>
    </source>
</evidence>
<evidence type="ECO:0000313" key="17">
    <source>
        <dbReference type="Proteomes" id="UP001465755"/>
    </source>
</evidence>
<proteinExistence type="inferred from homology"/>
<feature type="domain" description="Inward rectifier potassium channel C-terminal" evidence="15">
    <location>
        <begin position="469"/>
        <end position="635"/>
    </location>
</feature>
<evidence type="ECO:0000256" key="3">
    <source>
        <dbReference type="ARBA" id="ARBA00022538"/>
    </source>
</evidence>
<keyword evidence="5 11" id="KW-0851">Voltage-gated channel</keyword>
<keyword evidence="9 13" id="KW-0472">Membrane</keyword>
<dbReference type="PANTHER" id="PTHR11767:SF102">
    <property type="entry name" value="INWARDLY RECTIFYING POTASSIUM CHANNEL 1, ISOFORM F"/>
    <property type="match status" value="1"/>
</dbReference>
<dbReference type="SUPFAM" id="SSF81324">
    <property type="entry name" value="Voltage-gated potassium channels"/>
    <property type="match status" value="1"/>
</dbReference>
<dbReference type="GO" id="GO:0005242">
    <property type="term" value="F:inward rectifier potassium channel activity"/>
    <property type="evidence" value="ECO:0007669"/>
    <property type="project" value="InterPro"/>
</dbReference>
<dbReference type="Pfam" id="PF17655">
    <property type="entry name" value="IRK_C"/>
    <property type="match status" value="2"/>
</dbReference>
<dbReference type="PRINTS" id="PR01320">
    <property type="entry name" value="KIRCHANNEL"/>
</dbReference>
<evidence type="ECO:0000256" key="8">
    <source>
        <dbReference type="ARBA" id="ARBA00023065"/>
    </source>
</evidence>
<gene>
    <name evidence="16" type="ORF">WJX73_006651</name>
</gene>
<evidence type="ECO:0000313" key="16">
    <source>
        <dbReference type="EMBL" id="KAK9807435.1"/>
    </source>
</evidence>
<comment type="similarity">
    <text evidence="11">Belongs to the inward rectifier-type potassium channel (TC 1.A.2.1) family.</text>
</comment>
<dbReference type="Gene3D" id="2.60.40.1400">
    <property type="entry name" value="G protein-activated inward rectifier potassium channel 1"/>
    <property type="match status" value="2"/>
</dbReference>
<dbReference type="GO" id="GO:0005886">
    <property type="term" value="C:plasma membrane"/>
    <property type="evidence" value="ECO:0007669"/>
    <property type="project" value="TreeGrafter"/>
</dbReference>
<keyword evidence="6 11" id="KW-0630">Potassium</keyword>
<feature type="region of interest" description="Disordered" evidence="12">
    <location>
        <begin position="687"/>
        <end position="729"/>
    </location>
</feature>
<dbReference type="Gene3D" id="1.10.287.70">
    <property type="match status" value="1"/>
</dbReference>
<evidence type="ECO:0000256" key="1">
    <source>
        <dbReference type="ARBA" id="ARBA00004141"/>
    </source>
</evidence>
<dbReference type="SUPFAM" id="SSF81296">
    <property type="entry name" value="E set domains"/>
    <property type="match status" value="2"/>
</dbReference>
<dbReference type="InterPro" id="IPR041647">
    <property type="entry name" value="IRK_C"/>
</dbReference>
<evidence type="ECO:0000256" key="7">
    <source>
        <dbReference type="ARBA" id="ARBA00022989"/>
    </source>
</evidence>
<evidence type="ECO:0000256" key="5">
    <source>
        <dbReference type="ARBA" id="ARBA00022882"/>
    </source>
</evidence>
<keyword evidence="2 11" id="KW-0813">Transport</keyword>
<accession>A0AAW1PCD3</accession>
<evidence type="ECO:0000256" key="10">
    <source>
        <dbReference type="ARBA" id="ARBA00023303"/>
    </source>
</evidence>
<feature type="region of interest" description="Disordered" evidence="12">
    <location>
        <begin position="649"/>
        <end position="669"/>
    </location>
</feature>
<evidence type="ECO:0000256" key="4">
    <source>
        <dbReference type="ARBA" id="ARBA00022692"/>
    </source>
</evidence>
<feature type="compositionally biased region" description="Basic and acidic residues" evidence="12">
    <location>
        <begin position="17"/>
        <end position="33"/>
    </location>
</feature>
<keyword evidence="8 11" id="KW-0406">Ion transport</keyword>
<reference evidence="16 17" key="1">
    <citation type="journal article" date="2024" name="Nat. Commun.">
        <title>Phylogenomics reveals the evolutionary origins of lichenization in chlorophyte algae.</title>
        <authorList>
            <person name="Puginier C."/>
            <person name="Libourel C."/>
            <person name="Otte J."/>
            <person name="Skaloud P."/>
            <person name="Haon M."/>
            <person name="Grisel S."/>
            <person name="Petersen M."/>
            <person name="Berrin J.G."/>
            <person name="Delaux P.M."/>
            <person name="Dal Grande F."/>
            <person name="Keller J."/>
        </authorList>
    </citation>
    <scope>NUCLEOTIDE SEQUENCE [LARGE SCALE GENOMIC DNA]</scope>
    <source>
        <strain evidence="16 17">SAG 2036</strain>
    </source>
</reference>
<dbReference type="AlphaFoldDB" id="A0AAW1PCD3"/>
<sequence length="775" mass="87033">MSSFNDWVPVLRGRSQPSREDLLDEESLLHGEEADVTTSPELAEDAPERQLSQVVDLQSKPSDEPWADLANPLMRREVPAAANPIAYSRPWKEERPLVHHGQSPSFRYAPDRGEGYYADARSRFNRPCLLQTGRHAGRSRVQLVGLRSNVLTWHFWKRDFFTSCINVPLPIAILIMLVGYSLSFMGWACVWYGLYRWDSTCITGFEKRYGGFVSAFQFATETQQTIGYGFRAPNDCWMSAWMVVIQSVWGQLLDAVVLGVIFARISHPKQRARTIFMSDSAVIARRDGVLKFMFRVGDVRVTQVVEPKVRAILYTWGPGRYTAEGEQIPVRMETMTINYPTDVMLLLPVICEHTIDERSPLYGLTHDALTGLGAEVVVALDAATEHGDQFMTTHSYLPSEIHWGFTFVNIIKKAEPPSTHHTVDIGKFHAIEPQREQQVAQPFAASKRVTTHPQGAVPYPALHENTLCISDHCVVAPYGNSLALMFRVGDVYPNNVMEVHVRVYLYRWRDMQHYSTDDMAYELEELDVGYEKGRDRLMLRLPVIVRHIIDADSPLASWHNGTSALAADADTEIYVAVEGVHYRSSFNLMRRRTYTVNADVKWLHTFEPIVSRASRLSHGGKPRVRWAHFHTTRPITDADWERMGYDVNGTATNGEAHDEQDGQHAASALEQPAAAWNAARAVRLSQAGNNAGTGSNSVASSVQAPQAATTDDGDEDLSTRTISSPHNSWREKRSLMNMFRRPSEDVEDENVVACGKSGTCAFAAQVMLQHCGPLS</sequence>
<feature type="compositionally biased region" description="Low complexity" evidence="12">
    <location>
        <begin position="695"/>
        <end position="708"/>
    </location>
</feature>
<protein>
    <submittedName>
        <fullName evidence="16">Uncharacterized protein</fullName>
    </submittedName>
</protein>